<protein>
    <submittedName>
        <fullName evidence="2">Os06g0275125 protein</fullName>
    </submittedName>
</protein>
<sequence length="124" mass="12790">MPSGSALSSGSSPSYSGGREGCYGGGEEGSRCSTPATPSPLTLTGSTTAARCASSWSTSSHHCLPWSVARMPCLRLADHDERALVSPSSPLPSTSPATESPAPRAYFSPSTFSPRSQWQPQALS</sequence>
<dbReference type="AlphaFoldDB" id="A0A0P0WV66"/>
<feature type="compositionally biased region" description="Low complexity" evidence="1">
    <location>
        <begin position="31"/>
        <end position="45"/>
    </location>
</feature>
<dbReference type="PaxDb" id="39947-A0A0P0WV66"/>
<feature type="compositionally biased region" description="Gly residues" evidence="1">
    <location>
        <begin position="18"/>
        <end position="27"/>
    </location>
</feature>
<dbReference type="EMBL" id="AP014962">
    <property type="protein sequence ID" value="BAS97224.1"/>
    <property type="molecule type" value="Genomic_DNA"/>
</dbReference>
<gene>
    <name evidence="2" type="ordered locus">Os06g0275125</name>
    <name evidence="2" type="ORF">OSNPB_060275125</name>
</gene>
<keyword evidence="3" id="KW-1185">Reference proteome</keyword>
<dbReference type="InParanoid" id="A0A0P0WV66"/>
<feature type="compositionally biased region" description="Low complexity" evidence="1">
    <location>
        <begin position="1"/>
        <end position="17"/>
    </location>
</feature>
<organism evidence="2 3">
    <name type="scientific">Oryza sativa subsp. japonica</name>
    <name type="common">Rice</name>
    <dbReference type="NCBI Taxonomy" id="39947"/>
    <lineage>
        <taxon>Eukaryota</taxon>
        <taxon>Viridiplantae</taxon>
        <taxon>Streptophyta</taxon>
        <taxon>Embryophyta</taxon>
        <taxon>Tracheophyta</taxon>
        <taxon>Spermatophyta</taxon>
        <taxon>Magnoliopsida</taxon>
        <taxon>Liliopsida</taxon>
        <taxon>Poales</taxon>
        <taxon>Poaceae</taxon>
        <taxon>BOP clade</taxon>
        <taxon>Oryzoideae</taxon>
        <taxon>Oryzeae</taxon>
        <taxon>Oryzinae</taxon>
        <taxon>Oryza</taxon>
        <taxon>Oryza sativa</taxon>
    </lineage>
</organism>
<evidence type="ECO:0000256" key="1">
    <source>
        <dbReference type="SAM" id="MobiDB-lite"/>
    </source>
</evidence>
<accession>A0A0P0WV66</accession>
<evidence type="ECO:0000313" key="2">
    <source>
        <dbReference type="EMBL" id="BAS97224.1"/>
    </source>
</evidence>
<feature type="compositionally biased region" description="Polar residues" evidence="1">
    <location>
        <begin position="108"/>
        <end position="124"/>
    </location>
</feature>
<feature type="region of interest" description="Disordered" evidence="1">
    <location>
        <begin position="1"/>
        <end position="45"/>
    </location>
</feature>
<proteinExistence type="predicted"/>
<reference evidence="3" key="1">
    <citation type="journal article" date="2005" name="Nature">
        <title>The map-based sequence of the rice genome.</title>
        <authorList>
            <consortium name="International rice genome sequencing project (IRGSP)"/>
            <person name="Matsumoto T."/>
            <person name="Wu J."/>
            <person name="Kanamori H."/>
            <person name="Katayose Y."/>
            <person name="Fujisawa M."/>
            <person name="Namiki N."/>
            <person name="Mizuno H."/>
            <person name="Yamamoto K."/>
            <person name="Antonio B.A."/>
            <person name="Baba T."/>
            <person name="Sakata K."/>
            <person name="Nagamura Y."/>
            <person name="Aoki H."/>
            <person name="Arikawa K."/>
            <person name="Arita K."/>
            <person name="Bito T."/>
            <person name="Chiden Y."/>
            <person name="Fujitsuka N."/>
            <person name="Fukunaka R."/>
            <person name="Hamada M."/>
            <person name="Harada C."/>
            <person name="Hayashi A."/>
            <person name="Hijishita S."/>
            <person name="Honda M."/>
            <person name="Hosokawa S."/>
            <person name="Ichikawa Y."/>
            <person name="Idonuma A."/>
            <person name="Iijima M."/>
            <person name="Ikeda M."/>
            <person name="Ikeno M."/>
            <person name="Ito K."/>
            <person name="Ito S."/>
            <person name="Ito T."/>
            <person name="Ito Y."/>
            <person name="Ito Y."/>
            <person name="Iwabuchi A."/>
            <person name="Kamiya K."/>
            <person name="Karasawa W."/>
            <person name="Kurita K."/>
            <person name="Katagiri S."/>
            <person name="Kikuta A."/>
            <person name="Kobayashi H."/>
            <person name="Kobayashi N."/>
            <person name="Machita K."/>
            <person name="Maehara T."/>
            <person name="Masukawa M."/>
            <person name="Mizubayashi T."/>
            <person name="Mukai Y."/>
            <person name="Nagasaki H."/>
            <person name="Nagata Y."/>
            <person name="Naito S."/>
            <person name="Nakashima M."/>
            <person name="Nakama Y."/>
            <person name="Nakamichi Y."/>
            <person name="Nakamura M."/>
            <person name="Meguro A."/>
            <person name="Negishi M."/>
            <person name="Ohta I."/>
            <person name="Ohta T."/>
            <person name="Okamoto M."/>
            <person name="Ono N."/>
            <person name="Saji S."/>
            <person name="Sakaguchi M."/>
            <person name="Sakai K."/>
            <person name="Shibata M."/>
            <person name="Shimokawa T."/>
            <person name="Song J."/>
            <person name="Takazaki Y."/>
            <person name="Terasawa K."/>
            <person name="Tsugane M."/>
            <person name="Tsuji K."/>
            <person name="Ueda S."/>
            <person name="Waki K."/>
            <person name="Yamagata H."/>
            <person name="Yamamoto M."/>
            <person name="Yamamoto S."/>
            <person name="Yamane H."/>
            <person name="Yoshiki S."/>
            <person name="Yoshihara R."/>
            <person name="Yukawa K."/>
            <person name="Zhong H."/>
            <person name="Yano M."/>
            <person name="Yuan Q."/>
            <person name="Ouyang S."/>
            <person name="Liu J."/>
            <person name="Jones K.M."/>
            <person name="Gansberger K."/>
            <person name="Moffat K."/>
            <person name="Hill J."/>
            <person name="Bera J."/>
            <person name="Fadrosh D."/>
            <person name="Jin S."/>
            <person name="Johri S."/>
            <person name="Kim M."/>
            <person name="Overton L."/>
            <person name="Reardon M."/>
            <person name="Tsitrin T."/>
            <person name="Vuong H."/>
            <person name="Weaver B."/>
            <person name="Ciecko A."/>
            <person name="Tallon L."/>
            <person name="Jackson J."/>
            <person name="Pai G."/>
            <person name="Aken S.V."/>
            <person name="Utterback T."/>
            <person name="Reidmuller S."/>
            <person name="Feldblyum T."/>
            <person name="Hsiao J."/>
            <person name="Zismann V."/>
            <person name="Iobst S."/>
            <person name="de Vazeille A.R."/>
            <person name="Buell C.R."/>
            <person name="Ying K."/>
            <person name="Li Y."/>
            <person name="Lu T."/>
            <person name="Huang Y."/>
            <person name="Zhao Q."/>
            <person name="Feng Q."/>
            <person name="Zhang L."/>
            <person name="Zhu J."/>
            <person name="Weng Q."/>
            <person name="Mu J."/>
            <person name="Lu Y."/>
            <person name="Fan D."/>
            <person name="Liu Y."/>
            <person name="Guan J."/>
            <person name="Zhang Y."/>
            <person name="Yu S."/>
            <person name="Liu X."/>
            <person name="Zhang Y."/>
            <person name="Hong G."/>
            <person name="Han B."/>
            <person name="Choisne N."/>
            <person name="Demange N."/>
            <person name="Orjeda G."/>
            <person name="Samain S."/>
            <person name="Cattolico L."/>
            <person name="Pelletier E."/>
            <person name="Couloux A."/>
            <person name="Segurens B."/>
            <person name="Wincker P."/>
            <person name="D'Hont A."/>
            <person name="Scarpelli C."/>
            <person name="Weissenbach J."/>
            <person name="Salanoubat M."/>
            <person name="Quetier F."/>
            <person name="Yu Y."/>
            <person name="Kim H.R."/>
            <person name="Rambo T."/>
            <person name="Currie J."/>
            <person name="Collura K."/>
            <person name="Luo M."/>
            <person name="Yang T."/>
            <person name="Ammiraju J.S.S."/>
            <person name="Engler F."/>
            <person name="Soderlund C."/>
            <person name="Wing R.A."/>
            <person name="Palmer L.E."/>
            <person name="de la Bastide M."/>
            <person name="Spiegel L."/>
            <person name="Nascimento L."/>
            <person name="Zutavern T."/>
            <person name="O'Shaughnessy A."/>
            <person name="Dike S."/>
            <person name="Dedhia N."/>
            <person name="Preston R."/>
            <person name="Balija V."/>
            <person name="McCombie W.R."/>
            <person name="Chow T."/>
            <person name="Chen H."/>
            <person name="Chung M."/>
            <person name="Chen C."/>
            <person name="Shaw J."/>
            <person name="Wu H."/>
            <person name="Hsiao K."/>
            <person name="Chao Y."/>
            <person name="Chu M."/>
            <person name="Cheng C."/>
            <person name="Hour A."/>
            <person name="Lee P."/>
            <person name="Lin S."/>
            <person name="Lin Y."/>
            <person name="Liou J."/>
            <person name="Liu S."/>
            <person name="Hsing Y."/>
            <person name="Raghuvanshi S."/>
            <person name="Mohanty A."/>
            <person name="Bharti A.K."/>
            <person name="Gaur A."/>
            <person name="Gupta V."/>
            <person name="Kumar D."/>
            <person name="Ravi V."/>
            <person name="Vij S."/>
            <person name="Kapur A."/>
            <person name="Khurana P."/>
            <person name="Khurana P."/>
            <person name="Khurana J.P."/>
            <person name="Tyagi A.K."/>
            <person name="Gaikwad K."/>
            <person name="Singh A."/>
            <person name="Dalal V."/>
            <person name="Srivastava S."/>
            <person name="Dixit A."/>
            <person name="Pal A.K."/>
            <person name="Ghazi I.A."/>
            <person name="Yadav M."/>
            <person name="Pandit A."/>
            <person name="Bhargava A."/>
            <person name="Sureshbabu K."/>
            <person name="Batra K."/>
            <person name="Sharma T.R."/>
            <person name="Mohapatra T."/>
            <person name="Singh N.K."/>
            <person name="Messing J."/>
            <person name="Nelson A.B."/>
            <person name="Fuks G."/>
            <person name="Kavchok S."/>
            <person name="Keizer G."/>
            <person name="Linton E."/>
            <person name="Llaca V."/>
            <person name="Song R."/>
            <person name="Tanyolac B."/>
            <person name="Young S."/>
            <person name="Ho-Il K."/>
            <person name="Hahn J.H."/>
            <person name="Sangsakoo G."/>
            <person name="Vanavichit A."/>
            <person name="de Mattos Luiz.A.T."/>
            <person name="Zimmer P.D."/>
            <person name="Malone G."/>
            <person name="Dellagostin O."/>
            <person name="de Oliveira A.C."/>
            <person name="Bevan M."/>
            <person name="Bancroft I."/>
            <person name="Minx P."/>
            <person name="Cordum H."/>
            <person name="Wilson R."/>
            <person name="Cheng Z."/>
            <person name="Jin W."/>
            <person name="Jiang J."/>
            <person name="Leong S.A."/>
            <person name="Iwama H."/>
            <person name="Gojobori T."/>
            <person name="Itoh T."/>
            <person name="Niimura Y."/>
            <person name="Fujii Y."/>
            <person name="Habara T."/>
            <person name="Sakai H."/>
            <person name="Sato Y."/>
            <person name="Wilson G."/>
            <person name="Kumar K."/>
            <person name="McCouch S."/>
            <person name="Juretic N."/>
            <person name="Hoen D."/>
            <person name="Wright S."/>
            <person name="Bruskiewich R."/>
            <person name="Bureau T."/>
            <person name="Miyao A."/>
            <person name="Hirochika H."/>
            <person name="Nishikawa T."/>
            <person name="Kadowaki K."/>
            <person name="Sugiura M."/>
            <person name="Burr B."/>
            <person name="Sasaki T."/>
        </authorList>
    </citation>
    <scope>NUCLEOTIDE SEQUENCE [LARGE SCALE GENOMIC DNA]</scope>
    <source>
        <strain evidence="3">cv. Nipponbare</strain>
    </source>
</reference>
<reference evidence="2 3" key="3">
    <citation type="journal article" date="2013" name="Rice">
        <title>Improvement of the Oryza sativa Nipponbare reference genome using next generation sequence and optical map data.</title>
        <authorList>
            <person name="Kawahara Y."/>
            <person name="de la Bastide M."/>
            <person name="Hamilton J.P."/>
            <person name="Kanamori H."/>
            <person name="McCombie W.R."/>
            <person name="Ouyang S."/>
            <person name="Schwartz D.C."/>
            <person name="Tanaka T."/>
            <person name="Wu J."/>
            <person name="Zhou S."/>
            <person name="Childs K.L."/>
            <person name="Davidson R.M."/>
            <person name="Lin H."/>
            <person name="Quesada-Ocampo L."/>
            <person name="Vaillancourt B."/>
            <person name="Sakai H."/>
            <person name="Lee S.S."/>
            <person name="Kim J."/>
            <person name="Numa H."/>
            <person name="Itoh T."/>
            <person name="Buell C.R."/>
            <person name="Matsumoto T."/>
        </authorList>
    </citation>
    <scope>NUCLEOTIDE SEQUENCE [LARGE SCALE GENOMIC DNA]</scope>
    <source>
        <strain evidence="3">cv. Nipponbare</strain>
    </source>
</reference>
<name>A0A0P0WV66_ORYSJ</name>
<evidence type="ECO:0000313" key="3">
    <source>
        <dbReference type="Proteomes" id="UP000059680"/>
    </source>
</evidence>
<feature type="compositionally biased region" description="Low complexity" evidence="1">
    <location>
        <begin position="86"/>
        <end position="103"/>
    </location>
</feature>
<reference evidence="2 3" key="2">
    <citation type="journal article" date="2013" name="Plant Cell Physiol.">
        <title>Rice Annotation Project Database (RAP-DB): an integrative and interactive database for rice genomics.</title>
        <authorList>
            <person name="Sakai H."/>
            <person name="Lee S.S."/>
            <person name="Tanaka T."/>
            <person name="Numa H."/>
            <person name="Kim J."/>
            <person name="Kawahara Y."/>
            <person name="Wakimoto H."/>
            <person name="Yang C.C."/>
            <person name="Iwamoto M."/>
            <person name="Abe T."/>
            <person name="Yamada Y."/>
            <person name="Muto A."/>
            <person name="Inokuchi H."/>
            <person name="Ikemura T."/>
            <person name="Matsumoto T."/>
            <person name="Sasaki T."/>
            <person name="Itoh T."/>
        </authorList>
    </citation>
    <scope>NUCLEOTIDE SEQUENCE [LARGE SCALE GENOMIC DNA]</scope>
    <source>
        <strain evidence="3">cv. Nipponbare</strain>
    </source>
</reference>
<feature type="region of interest" description="Disordered" evidence="1">
    <location>
        <begin position="84"/>
        <end position="124"/>
    </location>
</feature>
<dbReference type="Proteomes" id="UP000059680">
    <property type="component" value="Chromosome 6"/>
</dbReference>